<keyword evidence="3" id="KW-0804">Transcription</keyword>
<feature type="DNA-binding region" description="H-T-H motif" evidence="4">
    <location>
        <begin position="50"/>
        <end position="69"/>
    </location>
</feature>
<evidence type="ECO:0000313" key="8">
    <source>
        <dbReference type="EMBL" id="PKR53952.1"/>
    </source>
</evidence>
<protein>
    <submittedName>
        <fullName evidence="8">TetR family transcriptional regulator</fullName>
    </submittedName>
</protein>
<evidence type="ECO:0000256" key="4">
    <source>
        <dbReference type="PROSITE-ProRule" id="PRU00335"/>
    </source>
</evidence>
<evidence type="ECO:0000256" key="1">
    <source>
        <dbReference type="ARBA" id="ARBA00023015"/>
    </source>
</evidence>
<dbReference type="EMBL" id="NWTK01000007">
    <property type="protein sequence ID" value="PKR53952.1"/>
    <property type="molecule type" value="Genomic_DNA"/>
</dbReference>
<dbReference type="PROSITE" id="PS50977">
    <property type="entry name" value="HTH_TETR_2"/>
    <property type="match status" value="1"/>
</dbReference>
<dbReference type="KEGG" id="thac:CSC3H3_23625"/>
<evidence type="ECO:0000259" key="6">
    <source>
        <dbReference type="PROSITE" id="PS50977"/>
    </source>
</evidence>
<dbReference type="InterPro" id="IPR009057">
    <property type="entry name" value="Homeodomain-like_sf"/>
</dbReference>
<dbReference type="SUPFAM" id="SSF46689">
    <property type="entry name" value="Homeodomain-like"/>
    <property type="match status" value="1"/>
</dbReference>
<geneLocation type="plasmid" evidence="7">
    <name>pCSC3H3</name>
</geneLocation>
<sequence>MSRKTEEPTETPQKPSPTVDGRLLRGEATRDRVLDAAERCFAKDGFDGISIRQVASEAEVTLGVVGFHGGSKNELFRTVLARRVDALSAARRARLKTLQETPDAITIEAIVDAYITPYLEYASGGDPQWRAYAKLIARVSSDDRYYPHIRELYDPVALEFMDALEKLCPGVSRETLATLLTLSVASLLSIVASRWRISGLAGTNTRPPAAITYRDTIVSFCAGGIRAAMASETGTA</sequence>
<dbReference type="Proteomes" id="UP000233458">
    <property type="component" value="Plasmid pCSC3H3"/>
</dbReference>
<reference evidence="7 9" key="2">
    <citation type="submission" date="2017-10" db="EMBL/GenBank/DDBJ databases">
        <title>Biodiversity and function of Thalassospira species in the particle-attached aromatic-hydrocarbon-degrading consortia from the surface seawater of the China South Sea.</title>
        <authorList>
            <person name="Dong C."/>
            <person name="Liu R."/>
            <person name="Shao Z."/>
        </authorList>
    </citation>
    <scope>NUCLEOTIDE SEQUENCE [LARGE SCALE GENOMIC DNA]</scope>
    <source>
        <strain evidence="7 9">CSC3H3</strain>
        <plasmid evidence="7">pCSC3H3</plasmid>
        <plasmid evidence="9">pcsc3h3</plasmid>
    </source>
</reference>
<name>A0A2N3KTT6_9PROT</name>
<keyword evidence="9" id="KW-1185">Reference proteome</keyword>
<evidence type="ECO:0000313" key="9">
    <source>
        <dbReference type="Proteomes" id="UP000233458"/>
    </source>
</evidence>
<feature type="region of interest" description="Disordered" evidence="5">
    <location>
        <begin position="1"/>
        <end position="21"/>
    </location>
</feature>
<evidence type="ECO:0000256" key="3">
    <source>
        <dbReference type="ARBA" id="ARBA00023163"/>
    </source>
</evidence>
<dbReference type="EMBL" id="CP024200">
    <property type="protein sequence ID" value="AUG55826.1"/>
    <property type="molecule type" value="Genomic_DNA"/>
</dbReference>
<dbReference type="InterPro" id="IPR036271">
    <property type="entry name" value="Tet_transcr_reg_TetR-rel_C_sf"/>
</dbReference>
<dbReference type="GO" id="GO:0003700">
    <property type="term" value="F:DNA-binding transcription factor activity"/>
    <property type="evidence" value="ECO:0007669"/>
    <property type="project" value="TreeGrafter"/>
</dbReference>
<dbReference type="GO" id="GO:0000976">
    <property type="term" value="F:transcription cis-regulatory region binding"/>
    <property type="evidence" value="ECO:0007669"/>
    <property type="project" value="TreeGrafter"/>
</dbReference>
<proteinExistence type="predicted"/>
<gene>
    <name evidence="8" type="ORF">COO20_12210</name>
    <name evidence="7" type="ORF">CSC3H3_23625</name>
</gene>
<feature type="domain" description="HTH tetR-type" evidence="6">
    <location>
        <begin position="27"/>
        <end position="87"/>
    </location>
</feature>
<reference evidence="8 10" key="1">
    <citation type="submission" date="2017-09" db="EMBL/GenBank/DDBJ databases">
        <title>Biodiversity and function of Thalassospira species in the particle-attached aromatic-hydrocarbon-degrading consortia from the surface seawater of the South China Sea.</title>
        <authorList>
            <person name="Dong C."/>
            <person name="Liu R."/>
            <person name="Shao Z."/>
        </authorList>
    </citation>
    <scope>NUCLEOTIDE SEQUENCE [LARGE SCALE GENOMIC DNA]</scope>
    <source>
        <strain evidence="8 10">CSC1P2</strain>
    </source>
</reference>
<dbReference type="Pfam" id="PF00440">
    <property type="entry name" value="TetR_N"/>
    <property type="match status" value="1"/>
</dbReference>
<keyword evidence="2 4" id="KW-0238">DNA-binding</keyword>
<keyword evidence="1" id="KW-0805">Transcription regulation</keyword>
<dbReference type="Proteomes" id="UP000233597">
    <property type="component" value="Unassembled WGS sequence"/>
</dbReference>
<dbReference type="SUPFAM" id="SSF48498">
    <property type="entry name" value="Tetracyclin repressor-like, C-terminal domain"/>
    <property type="match status" value="1"/>
</dbReference>
<dbReference type="PANTHER" id="PTHR30055:SF234">
    <property type="entry name" value="HTH-TYPE TRANSCRIPTIONAL REGULATOR BETI"/>
    <property type="match status" value="1"/>
</dbReference>
<dbReference type="Pfam" id="PF17939">
    <property type="entry name" value="TetR_C_30"/>
    <property type="match status" value="1"/>
</dbReference>
<accession>A0A2N3KTT6</accession>
<dbReference type="Gene3D" id="1.10.357.10">
    <property type="entry name" value="Tetracycline Repressor, domain 2"/>
    <property type="match status" value="1"/>
</dbReference>
<dbReference type="OrthoDB" id="2356263at2"/>
<dbReference type="InterPro" id="IPR001647">
    <property type="entry name" value="HTH_TetR"/>
</dbReference>
<dbReference type="InterPro" id="IPR041586">
    <property type="entry name" value="PsrA_TetR_C"/>
</dbReference>
<organism evidence="8 10">
    <name type="scientific">Thalassospira marina</name>
    <dbReference type="NCBI Taxonomy" id="2048283"/>
    <lineage>
        <taxon>Bacteria</taxon>
        <taxon>Pseudomonadati</taxon>
        <taxon>Pseudomonadota</taxon>
        <taxon>Alphaproteobacteria</taxon>
        <taxon>Rhodospirillales</taxon>
        <taxon>Thalassospiraceae</taxon>
        <taxon>Thalassospira</taxon>
    </lineage>
</organism>
<evidence type="ECO:0000256" key="2">
    <source>
        <dbReference type="ARBA" id="ARBA00023125"/>
    </source>
</evidence>
<dbReference type="RefSeq" id="WP_101267205.1">
    <property type="nucleotide sequence ID" value="NZ_CP024200.1"/>
</dbReference>
<evidence type="ECO:0000256" key="5">
    <source>
        <dbReference type="SAM" id="MobiDB-lite"/>
    </source>
</evidence>
<evidence type="ECO:0000313" key="7">
    <source>
        <dbReference type="EMBL" id="AUG55826.1"/>
    </source>
</evidence>
<dbReference type="PANTHER" id="PTHR30055">
    <property type="entry name" value="HTH-TYPE TRANSCRIPTIONAL REGULATOR RUTR"/>
    <property type="match status" value="1"/>
</dbReference>
<dbReference type="InterPro" id="IPR050109">
    <property type="entry name" value="HTH-type_TetR-like_transc_reg"/>
</dbReference>
<dbReference type="AlphaFoldDB" id="A0A2N3KTT6"/>
<geneLocation type="plasmid" evidence="9">
    <name>pcsc3h3</name>
</geneLocation>
<evidence type="ECO:0000313" key="10">
    <source>
        <dbReference type="Proteomes" id="UP000233597"/>
    </source>
</evidence>
<keyword evidence="7" id="KW-0614">Plasmid</keyword>